<dbReference type="Proteomes" id="UP000284824">
    <property type="component" value="Unassembled WGS sequence"/>
</dbReference>
<dbReference type="OrthoDB" id="153065at2"/>
<gene>
    <name evidence="1" type="ORF">EDD27_9722</name>
</gene>
<sequence length="221" mass="23400">MTIIALAARDNAEWCDTMCRAHGLSGTFTERAWTNPARTPPFYPDAVTLSPDATAADVLGRIDAAPGASVKDSFATLDLPGFDVLFEAQWIHHPAPASTPATTAITWEVVGDAATLRDWEQASFAGETTGLFLPGLLDGATVLCGRLGGDIVCGAVLTPREHVVGVSNVYGTDMGSTWAGTITMAARLFPGRPLVGYEIDTEDAVKHGFTTAGPLRVWLKR</sequence>
<evidence type="ECO:0000313" key="1">
    <source>
        <dbReference type="EMBL" id="RVX46816.1"/>
    </source>
</evidence>
<name>A0A438MMF9_9ACTN</name>
<dbReference type="AlphaFoldDB" id="A0A438MMF9"/>
<reference evidence="1 2" key="1">
    <citation type="submission" date="2019-01" db="EMBL/GenBank/DDBJ databases">
        <title>Sequencing the genomes of 1000 actinobacteria strains.</title>
        <authorList>
            <person name="Klenk H.-P."/>
        </authorList>
    </citation>
    <scope>NUCLEOTIDE SEQUENCE [LARGE SCALE GENOMIC DNA]</scope>
    <source>
        <strain evidence="1 2">DSM 43925</strain>
    </source>
</reference>
<organism evidence="1 2">
    <name type="scientific">Nonomuraea polychroma</name>
    <dbReference type="NCBI Taxonomy" id="46176"/>
    <lineage>
        <taxon>Bacteria</taxon>
        <taxon>Bacillati</taxon>
        <taxon>Actinomycetota</taxon>
        <taxon>Actinomycetes</taxon>
        <taxon>Streptosporangiales</taxon>
        <taxon>Streptosporangiaceae</taxon>
        <taxon>Nonomuraea</taxon>
    </lineage>
</organism>
<protein>
    <submittedName>
        <fullName evidence="1">Uncharacterized protein</fullName>
    </submittedName>
</protein>
<comment type="caution">
    <text evidence="1">The sequence shown here is derived from an EMBL/GenBank/DDBJ whole genome shotgun (WGS) entry which is preliminary data.</text>
</comment>
<dbReference type="RefSeq" id="WP_127939286.1">
    <property type="nucleotide sequence ID" value="NZ_SAUN01000001.1"/>
</dbReference>
<dbReference type="EMBL" id="SAUN01000001">
    <property type="protein sequence ID" value="RVX46816.1"/>
    <property type="molecule type" value="Genomic_DNA"/>
</dbReference>
<evidence type="ECO:0000313" key="2">
    <source>
        <dbReference type="Proteomes" id="UP000284824"/>
    </source>
</evidence>
<accession>A0A438MMF9</accession>
<keyword evidence="2" id="KW-1185">Reference proteome</keyword>
<proteinExistence type="predicted"/>